<name>A0ABP8DW82_9ACTN</name>
<organism evidence="1 2">
    <name type="scientific">Dactylosporangium darangshiense</name>
    <dbReference type="NCBI Taxonomy" id="579108"/>
    <lineage>
        <taxon>Bacteria</taxon>
        <taxon>Bacillati</taxon>
        <taxon>Actinomycetota</taxon>
        <taxon>Actinomycetes</taxon>
        <taxon>Micromonosporales</taxon>
        <taxon>Micromonosporaceae</taxon>
        <taxon>Dactylosporangium</taxon>
    </lineage>
</organism>
<keyword evidence="2" id="KW-1185">Reference proteome</keyword>
<sequence length="97" mass="10071">MAVGPTMPGLQAVVATDVSVCRAALVAFRAGLHACFDRRADALFELVDAVLTAEGPVDSPVELSQEKVFRRGHGALYDALACGDVDVEQLAGLIASS</sequence>
<gene>
    <name evidence="1" type="ORF">GCM10022255_115800</name>
</gene>
<comment type="caution">
    <text evidence="1">The sequence shown here is derived from an EMBL/GenBank/DDBJ whole genome shotgun (WGS) entry which is preliminary data.</text>
</comment>
<reference evidence="2" key="1">
    <citation type="journal article" date="2019" name="Int. J. Syst. Evol. Microbiol.">
        <title>The Global Catalogue of Microorganisms (GCM) 10K type strain sequencing project: providing services to taxonomists for standard genome sequencing and annotation.</title>
        <authorList>
            <consortium name="The Broad Institute Genomics Platform"/>
            <consortium name="The Broad Institute Genome Sequencing Center for Infectious Disease"/>
            <person name="Wu L."/>
            <person name="Ma J."/>
        </authorList>
    </citation>
    <scope>NUCLEOTIDE SEQUENCE [LARGE SCALE GENOMIC DNA]</scope>
    <source>
        <strain evidence="2">JCM 17441</strain>
    </source>
</reference>
<protein>
    <recommendedName>
        <fullName evidence="3">Transposase</fullName>
    </recommendedName>
</protein>
<proteinExistence type="predicted"/>
<dbReference type="Proteomes" id="UP001500620">
    <property type="component" value="Unassembled WGS sequence"/>
</dbReference>
<dbReference type="EMBL" id="BAABAT010000114">
    <property type="protein sequence ID" value="GAA4264216.1"/>
    <property type="molecule type" value="Genomic_DNA"/>
</dbReference>
<evidence type="ECO:0008006" key="3">
    <source>
        <dbReference type="Google" id="ProtNLM"/>
    </source>
</evidence>
<evidence type="ECO:0000313" key="2">
    <source>
        <dbReference type="Proteomes" id="UP001500620"/>
    </source>
</evidence>
<evidence type="ECO:0000313" key="1">
    <source>
        <dbReference type="EMBL" id="GAA4264216.1"/>
    </source>
</evidence>
<accession>A0ABP8DW82</accession>